<evidence type="ECO:0000256" key="1">
    <source>
        <dbReference type="ARBA" id="ARBA00022723"/>
    </source>
</evidence>
<evidence type="ECO:0000256" key="2">
    <source>
        <dbReference type="ARBA" id="ARBA00022741"/>
    </source>
</evidence>
<keyword evidence="5" id="KW-0411">Iron-sulfur</keyword>
<feature type="domain" description="ArsA/GET3 Anion-transporting ATPase-like" evidence="7">
    <location>
        <begin position="62"/>
        <end position="91"/>
    </location>
</feature>
<feature type="region of interest" description="Disordered" evidence="6">
    <location>
        <begin position="1"/>
        <end position="25"/>
    </location>
</feature>
<evidence type="ECO:0000256" key="3">
    <source>
        <dbReference type="ARBA" id="ARBA00022840"/>
    </source>
</evidence>
<evidence type="ECO:0000313" key="9">
    <source>
        <dbReference type="Proteomes" id="UP001497457"/>
    </source>
</evidence>
<evidence type="ECO:0000259" key="7">
    <source>
        <dbReference type="Pfam" id="PF02374"/>
    </source>
</evidence>
<reference evidence="9" key="1">
    <citation type="submission" date="2024-06" db="EMBL/GenBank/DDBJ databases">
        <authorList>
            <person name="Ryan C."/>
        </authorList>
    </citation>
    <scope>NUCLEOTIDE SEQUENCE [LARGE SCALE GENOMIC DNA]</scope>
</reference>
<organism evidence="8 9">
    <name type="scientific">Urochloa decumbens</name>
    <dbReference type="NCBI Taxonomy" id="240449"/>
    <lineage>
        <taxon>Eukaryota</taxon>
        <taxon>Viridiplantae</taxon>
        <taxon>Streptophyta</taxon>
        <taxon>Embryophyta</taxon>
        <taxon>Tracheophyta</taxon>
        <taxon>Spermatophyta</taxon>
        <taxon>Magnoliopsida</taxon>
        <taxon>Liliopsida</taxon>
        <taxon>Poales</taxon>
        <taxon>Poaceae</taxon>
        <taxon>PACMAD clade</taxon>
        <taxon>Panicoideae</taxon>
        <taxon>Panicodae</taxon>
        <taxon>Paniceae</taxon>
        <taxon>Melinidinae</taxon>
        <taxon>Urochloa</taxon>
    </lineage>
</organism>
<dbReference type="PANTHER" id="PTHR23264:SF19">
    <property type="entry name" value="CYTOSOLIC FE-S CLUSTER ASSEMBLY FACTOR NUBP2"/>
    <property type="match status" value="1"/>
</dbReference>
<dbReference type="Gene3D" id="3.40.50.300">
    <property type="entry name" value="P-loop containing nucleotide triphosphate hydrolases"/>
    <property type="match status" value="2"/>
</dbReference>
<reference evidence="8 9" key="2">
    <citation type="submission" date="2024-10" db="EMBL/GenBank/DDBJ databases">
        <authorList>
            <person name="Ryan C."/>
        </authorList>
    </citation>
    <scope>NUCLEOTIDE SEQUENCE [LARGE SCALE GENOMIC DNA]</scope>
</reference>
<dbReference type="GO" id="GO:0005524">
    <property type="term" value="F:ATP binding"/>
    <property type="evidence" value="ECO:0007669"/>
    <property type="project" value="UniProtKB-KW"/>
</dbReference>
<evidence type="ECO:0000256" key="6">
    <source>
        <dbReference type="SAM" id="MobiDB-lite"/>
    </source>
</evidence>
<dbReference type="Proteomes" id="UP001497457">
    <property type="component" value="Chromosome 30rd"/>
</dbReference>
<dbReference type="InterPro" id="IPR000808">
    <property type="entry name" value="Mrp-like_CS"/>
</dbReference>
<keyword evidence="9" id="KW-1185">Reference proteome</keyword>
<keyword evidence="2" id="KW-0547">Nucleotide-binding</keyword>
<gene>
    <name evidence="8" type="ORF">URODEC1_LOCUS78962</name>
</gene>
<accession>A0ABC9CWD1</accession>
<dbReference type="GO" id="GO:0046872">
    <property type="term" value="F:metal ion binding"/>
    <property type="evidence" value="ECO:0007669"/>
    <property type="project" value="UniProtKB-KW"/>
</dbReference>
<dbReference type="PROSITE" id="PS01215">
    <property type="entry name" value="MRP"/>
    <property type="match status" value="1"/>
</dbReference>
<dbReference type="EMBL" id="OZ075140">
    <property type="protein sequence ID" value="CAL5026778.1"/>
    <property type="molecule type" value="Genomic_DNA"/>
</dbReference>
<keyword evidence="4" id="KW-0408">Iron</keyword>
<evidence type="ECO:0000313" key="8">
    <source>
        <dbReference type="EMBL" id="CAL5026778.1"/>
    </source>
</evidence>
<dbReference type="SUPFAM" id="SSF52540">
    <property type="entry name" value="P-loop containing nucleoside triphosphate hydrolases"/>
    <property type="match status" value="1"/>
</dbReference>
<dbReference type="CDD" id="cd02037">
    <property type="entry name" value="Mrp_NBP35"/>
    <property type="match status" value="1"/>
</dbReference>
<dbReference type="HAMAP" id="MF_02040">
    <property type="entry name" value="Mrp_NBP35"/>
    <property type="match status" value="1"/>
</dbReference>
<keyword evidence="1" id="KW-0479">Metal-binding</keyword>
<dbReference type="PANTHER" id="PTHR23264">
    <property type="entry name" value="NUCLEOTIDE-BINDING PROTEIN NBP35 YEAST -RELATED"/>
    <property type="match status" value="1"/>
</dbReference>
<dbReference type="InterPro" id="IPR025723">
    <property type="entry name" value="ArsA/GET3_ATPase-like"/>
</dbReference>
<dbReference type="InterPro" id="IPR033756">
    <property type="entry name" value="YlxH/NBP35"/>
</dbReference>
<proteinExistence type="inferred from homology"/>
<sequence>MESGGGKVPEDANDHCPGTESENAGKAEACAGCPNQQVCATAPKGPDPDLPAIIERMSNVKHKILVMSGKGGVGKSTFSTQLSFALAEMESNFGWQPVYVESPWCYTVMSIGFLLADQDNAVAWRGPRKNNLIKQFVKDVDWGDIDYLVVDTPPGTSDENISIVQYLKSAGIDGAIIMTAPQQVSPIDVRKGIIFCKMAGVPVLGVVENMSGLRQAISDMRFVKPSESGETDVTEWALDYIKEKAPDLLSVVACSEAFDSSKGGAEKMCHEMGVPFLGKVPMDPQLGKAVEEGRSCFTDQKCSVSAPALKQIIEKLIKPQ</sequence>
<dbReference type="InterPro" id="IPR019591">
    <property type="entry name" value="Mrp/NBP35_ATP-bd"/>
</dbReference>
<evidence type="ECO:0000256" key="4">
    <source>
        <dbReference type="ARBA" id="ARBA00023004"/>
    </source>
</evidence>
<dbReference type="InterPro" id="IPR027417">
    <property type="entry name" value="P-loop_NTPase"/>
</dbReference>
<dbReference type="AlphaFoldDB" id="A0ABC9CWD1"/>
<dbReference type="GO" id="GO:0051536">
    <property type="term" value="F:iron-sulfur cluster binding"/>
    <property type="evidence" value="ECO:0007669"/>
    <property type="project" value="UniProtKB-KW"/>
</dbReference>
<dbReference type="Pfam" id="PF02374">
    <property type="entry name" value="ArsA_ATPase"/>
    <property type="match status" value="1"/>
</dbReference>
<name>A0ABC9CWD1_9POAL</name>
<dbReference type="Pfam" id="PF10609">
    <property type="entry name" value="ParA"/>
    <property type="match status" value="2"/>
</dbReference>
<evidence type="ECO:0000256" key="5">
    <source>
        <dbReference type="ARBA" id="ARBA00023014"/>
    </source>
</evidence>
<keyword evidence="3" id="KW-0067">ATP-binding</keyword>
<protein>
    <recommendedName>
        <fullName evidence="7">ArsA/GET3 Anion-transporting ATPase-like domain-containing protein</fullName>
    </recommendedName>
</protein>